<organism evidence="2 3">
    <name type="scientific">Neoroseomonas lacus</name>
    <dbReference type="NCBI Taxonomy" id="287609"/>
    <lineage>
        <taxon>Bacteria</taxon>
        <taxon>Pseudomonadati</taxon>
        <taxon>Pseudomonadota</taxon>
        <taxon>Alphaproteobacteria</taxon>
        <taxon>Acetobacterales</taxon>
        <taxon>Acetobacteraceae</taxon>
        <taxon>Neoroseomonas</taxon>
    </lineage>
</organism>
<dbReference type="Pfam" id="PF01381">
    <property type="entry name" value="HTH_3"/>
    <property type="match status" value="1"/>
</dbReference>
<gene>
    <name evidence="2" type="ORF">GCM10011320_21620</name>
</gene>
<sequence>MKLRDFMLARELSEAQLGRLLGIGQATVNRYVRGERIPRPEVMRRIVEVTKGAVGPADFYDLPVAESVASTAKVA</sequence>
<evidence type="ECO:0000313" key="2">
    <source>
        <dbReference type="EMBL" id="GGJ14033.1"/>
    </source>
</evidence>
<evidence type="ECO:0000313" key="3">
    <source>
        <dbReference type="Proteomes" id="UP000661507"/>
    </source>
</evidence>
<name>A0A917KJC1_9PROT</name>
<dbReference type="Proteomes" id="UP000661507">
    <property type="component" value="Unassembled WGS sequence"/>
</dbReference>
<dbReference type="Gene3D" id="1.10.260.40">
    <property type="entry name" value="lambda repressor-like DNA-binding domains"/>
    <property type="match status" value="1"/>
</dbReference>
<comment type="caution">
    <text evidence="2">The sequence shown here is derived from an EMBL/GenBank/DDBJ whole genome shotgun (WGS) entry which is preliminary data.</text>
</comment>
<dbReference type="InterPro" id="IPR001387">
    <property type="entry name" value="Cro/C1-type_HTH"/>
</dbReference>
<accession>A0A917KJC1</accession>
<dbReference type="EMBL" id="BMKW01000005">
    <property type="protein sequence ID" value="GGJ14033.1"/>
    <property type="molecule type" value="Genomic_DNA"/>
</dbReference>
<feature type="domain" description="HTH cro/C1-type" evidence="1">
    <location>
        <begin position="3"/>
        <end position="57"/>
    </location>
</feature>
<dbReference type="RefSeq" id="WP_188967068.1">
    <property type="nucleotide sequence ID" value="NZ_BMKW01000005.1"/>
</dbReference>
<reference evidence="2" key="1">
    <citation type="journal article" date="2014" name="Int. J. Syst. Evol. Microbiol.">
        <title>Complete genome sequence of Corynebacterium casei LMG S-19264T (=DSM 44701T), isolated from a smear-ripened cheese.</title>
        <authorList>
            <consortium name="US DOE Joint Genome Institute (JGI-PGF)"/>
            <person name="Walter F."/>
            <person name="Albersmeier A."/>
            <person name="Kalinowski J."/>
            <person name="Ruckert C."/>
        </authorList>
    </citation>
    <scope>NUCLEOTIDE SEQUENCE</scope>
    <source>
        <strain evidence="2">CGMCC 1.3617</strain>
    </source>
</reference>
<dbReference type="GO" id="GO:0003677">
    <property type="term" value="F:DNA binding"/>
    <property type="evidence" value="ECO:0007669"/>
    <property type="project" value="InterPro"/>
</dbReference>
<dbReference type="CDD" id="cd00093">
    <property type="entry name" value="HTH_XRE"/>
    <property type="match status" value="1"/>
</dbReference>
<keyword evidence="3" id="KW-1185">Reference proteome</keyword>
<proteinExistence type="predicted"/>
<dbReference type="SUPFAM" id="SSF47413">
    <property type="entry name" value="lambda repressor-like DNA-binding domains"/>
    <property type="match status" value="1"/>
</dbReference>
<dbReference type="SMART" id="SM00530">
    <property type="entry name" value="HTH_XRE"/>
    <property type="match status" value="1"/>
</dbReference>
<reference evidence="2" key="2">
    <citation type="submission" date="2020-09" db="EMBL/GenBank/DDBJ databases">
        <authorList>
            <person name="Sun Q."/>
            <person name="Zhou Y."/>
        </authorList>
    </citation>
    <scope>NUCLEOTIDE SEQUENCE</scope>
    <source>
        <strain evidence="2">CGMCC 1.3617</strain>
    </source>
</reference>
<dbReference type="AlphaFoldDB" id="A0A917KJC1"/>
<dbReference type="InterPro" id="IPR010982">
    <property type="entry name" value="Lambda_DNA-bd_dom_sf"/>
</dbReference>
<protein>
    <recommendedName>
        <fullName evidence="1">HTH cro/C1-type domain-containing protein</fullName>
    </recommendedName>
</protein>
<evidence type="ECO:0000259" key="1">
    <source>
        <dbReference type="PROSITE" id="PS50943"/>
    </source>
</evidence>
<dbReference type="PROSITE" id="PS50943">
    <property type="entry name" value="HTH_CROC1"/>
    <property type="match status" value="1"/>
</dbReference>